<evidence type="ECO:0000256" key="1">
    <source>
        <dbReference type="SAM" id="MobiDB-lite"/>
    </source>
</evidence>
<reference evidence="2 3" key="1">
    <citation type="journal article" date="2020" name="G3 (Bethesda)">
        <title>Improved Reference Genome for Cyclotella cryptica CCMP332, a Model for Cell Wall Morphogenesis, Salinity Adaptation, and Lipid Production in Diatoms (Bacillariophyta).</title>
        <authorList>
            <person name="Roberts W.R."/>
            <person name="Downey K.M."/>
            <person name="Ruck E.C."/>
            <person name="Traller J.C."/>
            <person name="Alverson A.J."/>
        </authorList>
    </citation>
    <scope>NUCLEOTIDE SEQUENCE [LARGE SCALE GENOMIC DNA]</scope>
    <source>
        <strain evidence="2 3">CCMP332</strain>
    </source>
</reference>
<comment type="caution">
    <text evidence="2">The sequence shown here is derived from an EMBL/GenBank/DDBJ whole genome shotgun (WGS) entry which is preliminary data.</text>
</comment>
<name>A0ABD3PZI2_9STRA</name>
<evidence type="ECO:0000313" key="2">
    <source>
        <dbReference type="EMBL" id="KAL3793422.1"/>
    </source>
</evidence>
<accession>A0ABD3PZI2</accession>
<protein>
    <submittedName>
        <fullName evidence="2">Uncharacterized protein</fullName>
    </submittedName>
</protein>
<keyword evidence="3" id="KW-1185">Reference proteome</keyword>
<dbReference type="Proteomes" id="UP001516023">
    <property type="component" value="Unassembled WGS sequence"/>
</dbReference>
<proteinExistence type="predicted"/>
<evidence type="ECO:0000313" key="3">
    <source>
        <dbReference type="Proteomes" id="UP001516023"/>
    </source>
</evidence>
<feature type="region of interest" description="Disordered" evidence="1">
    <location>
        <begin position="375"/>
        <end position="400"/>
    </location>
</feature>
<feature type="compositionally biased region" description="Basic and acidic residues" evidence="1">
    <location>
        <begin position="390"/>
        <end position="400"/>
    </location>
</feature>
<gene>
    <name evidence="2" type="ORF">HJC23_001870</name>
</gene>
<sequence>MEYWNRRPRAAFGLCLGGLQRQEGLLWSCFDCVRAVPLKSQLGTRLIEEGASELMEYGRSPSKDQLGGVIVEYMKALPYKNDVSTTWRISDAAATTRVSSTVQRGNGTVARKSAKPNFLTEGHDGTFYRVANVLRVHKECYIATKNALDRSELDSGIAHIVEWNTMLNASNKECDHSNPDLKIDCVQTYHELELFGIDHMYASVFDGPLNVEQFMQVVGYLEGQYANCCKRCKRSGQMENFIEYINGLIWLGYMRCTFMAVGDSSLHDTVFSELPACVLNESTGGAPGARQRGWSGSLRSTSPVPPGGSGKKYKASAAIQYAAKSLDTRMSDLNQTENINACMALTDKRDEAEEEITHAKYNRLAKEVKRLEKLLGYDDKSTGDKSSSSSDDRETGFESA</sequence>
<dbReference type="AlphaFoldDB" id="A0ABD3PZI2"/>
<feature type="region of interest" description="Disordered" evidence="1">
    <location>
        <begin position="284"/>
        <end position="312"/>
    </location>
</feature>
<dbReference type="EMBL" id="JABMIG020000091">
    <property type="protein sequence ID" value="KAL3793422.1"/>
    <property type="molecule type" value="Genomic_DNA"/>
</dbReference>
<organism evidence="2 3">
    <name type="scientific">Cyclotella cryptica</name>
    <dbReference type="NCBI Taxonomy" id="29204"/>
    <lineage>
        <taxon>Eukaryota</taxon>
        <taxon>Sar</taxon>
        <taxon>Stramenopiles</taxon>
        <taxon>Ochrophyta</taxon>
        <taxon>Bacillariophyta</taxon>
        <taxon>Coscinodiscophyceae</taxon>
        <taxon>Thalassiosirophycidae</taxon>
        <taxon>Stephanodiscales</taxon>
        <taxon>Stephanodiscaceae</taxon>
        <taxon>Cyclotella</taxon>
    </lineage>
</organism>